<organism evidence="1">
    <name type="scientific">Anguilla anguilla</name>
    <name type="common">European freshwater eel</name>
    <name type="synonym">Muraena anguilla</name>
    <dbReference type="NCBI Taxonomy" id="7936"/>
    <lineage>
        <taxon>Eukaryota</taxon>
        <taxon>Metazoa</taxon>
        <taxon>Chordata</taxon>
        <taxon>Craniata</taxon>
        <taxon>Vertebrata</taxon>
        <taxon>Euteleostomi</taxon>
        <taxon>Actinopterygii</taxon>
        <taxon>Neopterygii</taxon>
        <taxon>Teleostei</taxon>
        <taxon>Anguilliformes</taxon>
        <taxon>Anguillidae</taxon>
        <taxon>Anguilla</taxon>
    </lineage>
</organism>
<sequence>MMPKPPSPCAPGLTDWEDDEIFGFRLGGFTTRVPRQYEKERDAQRTFPRQ</sequence>
<evidence type="ECO:0000313" key="1">
    <source>
        <dbReference type="EMBL" id="JAH31847.1"/>
    </source>
</evidence>
<proteinExistence type="predicted"/>
<name>A0A0E9RSP4_ANGAN</name>
<dbReference type="AlphaFoldDB" id="A0A0E9RSP4"/>
<dbReference type="EMBL" id="GBXM01076730">
    <property type="protein sequence ID" value="JAH31847.1"/>
    <property type="molecule type" value="Transcribed_RNA"/>
</dbReference>
<reference evidence="1" key="1">
    <citation type="submission" date="2014-11" db="EMBL/GenBank/DDBJ databases">
        <authorList>
            <person name="Amaro Gonzalez C."/>
        </authorList>
    </citation>
    <scope>NUCLEOTIDE SEQUENCE</scope>
</reference>
<reference evidence="1" key="2">
    <citation type="journal article" date="2015" name="Fish Shellfish Immunol.">
        <title>Early steps in the European eel (Anguilla anguilla)-Vibrio vulnificus interaction in the gills: Role of the RtxA13 toxin.</title>
        <authorList>
            <person name="Callol A."/>
            <person name="Pajuelo D."/>
            <person name="Ebbesson L."/>
            <person name="Teles M."/>
            <person name="MacKenzie S."/>
            <person name="Amaro C."/>
        </authorList>
    </citation>
    <scope>NUCLEOTIDE SEQUENCE</scope>
</reference>
<protein>
    <submittedName>
        <fullName evidence="1">Uncharacterized protein</fullName>
    </submittedName>
</protein>
<accession>A0A0E9RSP4</accession>